<evidence type="ECO:0000313" key="6">
    <source>
        <dbReference type="EMBL" id="CAE0096008.1"/>
    </source>
</evidence>
<feature type="domain" description="SAM" evidence="5">
    <location>
        <begin position="485"/>
        <end position="548"/>
    </location>
</feature>
<dbReference type="Pfam" id="PF00004">
    <property type="entry name" value="AAA"/>
    <property type="match status" value="1"/>
</dbReference>
<dbReference type="InterPro" id="IPR013761">
    <property type="entry name" value="SAM/pointed_sf"/>
</dbReference>
<dbReference type="InterPro" id="IPR000641">
    <property type="entry name" value="CbxX/CfxQ"/>
</dbReference>
<dbReference type="InterPro" id="IPR003593">
    <property type="entry name" value="AAA+_ATPase"/>
</dbReference>
<organism evidence="6">
    <name type="scientific">Haptolina ericina</name>
    <dbReference type="NCBI Taxonomy" id="156174"/>
    <lineage>
        <taxon>Eukaryota</taxon>
        <taxon>Haptista</taxon>
        <taxon>Haptophyta</taxon>
        <taxon>Prymnesiophyceae</taxon>
        <taxon>Prymnesiales</taxon>
        <taxon>Prymnesiaceae</taxon>
        <taxon>Haptolina</taxon>
    </lineage>
</organism>
<dbReference type="InterPro" id="IPR036181">
    <property type="entry name" value="MIT_dom_sf"/>
</dbReference>
<reference evidence="6" key="1">
    <citation type="submission" date="2021-01" db="EMBL/GenBank/DDBJ databases">
        <authorList>
            <person name="Corre E."/>
            <person name="Pelletier E."/>
            <person name="Niang G."/>
            <person name="Scheremetjew M."/>
            <person name="Finn R."/>
            <person name="Kale V."/>
            <person name="Holt S."/>
            <person name="Cochrane G."/>
            <person name="Meng A."/>
            <person name="Brown T."/>
            <person name="Cohen L."/>
        </authorList>
    </citation>
    <scope>NUCLEOTIDE SEQUENCE</scope>
    <source>
        <strain evidence="6">CCMP281</strain>
    </source>
</reference>
<dbReference type="Gene3D" id="1.10.8.60">
    <property type="match status" value="1"/>
</dbReference>
<dbReference type="SUPFAM" id="SSF47769">
    <property type="entry name" value="SAM/Pointed domain"/>
    <property type="match status" value="2"/>
</dbReference>
<dbReference type="Gene3D" id="1.10.150.50">
    <property type="entry name" value="Transcription Factor, Ets-1"/>
    <property type="match status" value="2"/>
</dbReference>
<evidence type="ECO:0000259" key="5">
    <source>
        <dbReference type="PROSITE" id="PS50105"/>
    </source>
</evidence>
<accession>A0A7S3ABB2</accession>
<evidence type="ECO:0000256" key="2">
    <source>
        <dbReference type="ARBA" id="ARBA00022741"/>
    </source>
</evidence>
<keyword evidence="2" id="KW-0547">Nucleotide-binding</keyword>
<dbReference type="Gene3D" id="3.40.50.300">
    <property type="entry name" value="P-loop containing nucleotide triphosphate hydrolases"/>
    <property type="match status" value="1"/>
</dbReference>
<protein>
    <recommendedName>
        <fullName evidence="5">SAM domain-containing protein</fullName>
    </recommendedName>
</protein>
<evidence type="ECO:0000256" key="1">
    <source>
        <dbReference type="ARBA" id="ARBA00010378"/>
    </source>
</evidence>
<dbReference type="InterPro" id="IPR001660">
    <property type="entry name" value="SAM"/>
</dbReference>
<dbReference type="GO" id="GO:0005524">
    <property type="term" value="F:ATP binding"/>
    <property type="evidence" value="ECO:0007669"/>
    <property type="project" value="UniProtKB-KW"/>
</dbReference>
<dbReference type="CDD" id="cd09487">
    <property type="entry name" value="SAM_superfamily"/>
    <property type="match status" value="1"/>
</dbReference>
<name>A0A7S3ABB2_9EUKA</name>
<dbReference type="Pfam" id="PF04212">
    <property type="entry name" value="MIT"/>
    <property type="match status" value="1"/>
</dbReference>
<gene>
    <name evidence="6" type="ORF">HERI1096_LOCUS179</name>
</gene>
<evidence type="ECO:0000256" key="4">
    <source>
        <dbReference type="SAM" id="MobiDB-lite"/>
    </source>
</evidence>
<dbReference type="AlphaFoldDB" id="A0A7S3ABB2"/>
<feature type="region of interest" description="Disordered" evidence="4">
    <location>
        <begin position="74"/>
        <end position="123"/>
    </location>
</feature>
<dbReference type="PANTHER" id="PTHR43392:SF2">
    <property type="entry name" value="AAA-TYPE ATPASE FAMILY PROTEIN _ ANKYRIN REPEAT FAMILY PROTEIN"/>
    <property type="match status" value="1"/>
</dbReference>
<dbReference type="InterPro" id="IPR003959">
    <property type="entry name" value="ATPase_AAA_core"/>
</dbReference>
<evidence type="ECO:0000256" key="3">
    <source>
        <dbReference type="ARBA" id="ARBA00022840"/>
    </source>
</evidence>
<dbReference type="CDD" id="cd00009">
    <property type="entry name" value="AAA"/>
    <property type="match status" value="1"/>
</dbReference>
<dbReference type="InterPro" id="IPR007330">
    <property type="entry name" value="MIT_dom"/>
</dbReference>
<dbReference type="Pfam" id="PF00536">
    <property type="entry name" value="SAM_1"/>
    <property type="match status" value="1"/>
</dbReference>
<dbReference type="SMART" id="SM00745">
    <property type="entry name" value="MIT"/>
    <property type="match status" value="1"/>
</dbReference>
<keyword evidence="3" id="KW-0067">ATP-binding</keyword>
<feature type="compositionally biased region" description="Acidic residues" evidence="4">
    <location>
        <begin position="94"/>
        <end position="107"/>
    </location>
</feature>
<dbReference type="SUPFAM" id="SSF116846">
    <property type="entry name" value="MIT domain"/>
    <property type="match status" value="1"/>
</dbReference>
<dbReference type="PANTHER" id="PTHR43392">
    <property type="entry name" value="AAA-TYPE ATPASE FAMILY PROTEIN / ANKYRIN REPEAT FAMILY PROTEIN"/>
    <property type="match status" value="1"/>
</dbReference>
<comment type="similarity">
    <text evidence="1">Belongs to the CbxX/CfxQ family.</text>
</comment>
<dbReference type="PROSITE" id="PS50105">
    <property type="entry name" value="SAM_DOMAIN"/>
    <property type="match status" value="1"/>
</dbReference>
<dbReference type="PRINTS" id="PR00819">
    <property type="entry name" value="CBXCFQXSUPER"/>
</dbReference>
<dbReference type="InterPro" id="IPR050773">
    <property type="entry name" value="CbxX/CfxQ_RuBisCO_ESX"/>
</dbReference>
<dbReference type="InterPro" id="IPR027417">
    <property type="entry name" value="P-loop_NTPase"/>
</dbReference>
<dbReference type="EMBL" id="HBHX01000313">
    <property type="protein sequence ID" value="CAE0096008.1"/>
    <property type="molecule type" value="Transcribed_RNA"/>
</dbReference>
<proteinExistence type="inferred from homology"/>
<dbReference type="FunFam" id="3.40.50.300:FF:000216">
    <property type="entry name" value="Type VII secretion ATPase EccA"/>
    <property type="match status" value="1"/>
</dbReference>
<dbReference type="GO" id="GO:0016887">
    <property type="term" value="F:ATP hydrolysis activity"/>
    <property type="evidence" value="ECO:0007669"/>
    <property type="project" value="InterPro"/>
</dbReference>
<dbReference type="SUPFAM" id="SSF52540">
    <property type="entry name" value="P-loop containing nucleoside triphosphate hydrolases"/>
    <property type="match status" value="1"/>
</dbReference>
<dbReference type="Gene3D" id="1.20.58.80">
    <property type="entry name" value="Phosphotransferase system, lactose/cellobiose-type IIA subunit"/>
    <property type="match status" value="1"/>
</dbReference>
<sequence>MSNDLRDKGIAIANEAVSADHAGQYQDALNKYTKAAEYLQTALKYEKNPITLKTLKEKILEYVTRAEVLKKGLEEQKNPPKKGAKGAAGGAAKDEEEEEEDDEEEEAPPLTEEQLKKAEEEMEEDLAKLVGMESVKVNMRKLCKQLSLDIKRRQEKMSTLDSIRHMMFTGNPGVGKTTVSRLVARLYKQLGVSSKETVVEVQKGDLVAGYVNQTSIKTAKKIKEARGGILFVDEAYQLTQALQRGQSDFSGEAIDEMMKVMNDSGRKATTFVFAGYKKEMDEFVQYNAGLESRIKYRFHFDDYSVKELVTIVNIKLKSKGYKMTPDASNNLHAIIEKGTNQELRSKYNGRLTDNLLQWASDEMNTRLSSNAKGEELITLDRADFEAAIKRFNTTKPPTKADPALLGGKQVERQLHDWKLDEYAPLFIRAGYRQPMDMVSLQGEKDIRALGVTKDADVRRCALLVQRLQQEHRQMSFEMDALFIDPDTADIKTWLEKRALQEFSKVFEKHRIDFEVLGDLTYEDIKEMGIHEVGPRRKIHRAIVQWRDERDAKKAETMMDRMNRAQPAQQEQVDLQPIAKRLLDLRQSVSGP</sequence>
<dbReference type="SMART" id="SM00454">
    <property type="entry name" value="SAM"/>
    <property type="match status" value="2"/>
</dbReference>
<dbReference type="CDD" id="cd02656">
    <property type="entry name" value="MIT"/>
    <property type="match status" value="1"/>
</dbReference>
<dbReference type="SMART" id="SM00382">
    <property type="entry name" value="AAA"/>
    <property type="match status" value="1"/>
</dbReference>